<dbReference type="InterPro" id="IPR013022">
    <property type="entry name" value="Xyl_isomerase-like_TIM-brl"/>
</dbReference>
<dbReference type="Pfam" id="PF01261">
    <property type="entry name" value="AP_endonuc_2"/>
    <property type="match status" value="1"/>
</dbReference>
<feature type="domain" description="Xylose isomerase-like TIM barrel" evidence="2">
    <location>
        <begin position="72"/>
        <end position="308"/>
    </location>
</feature>
<feature type="compositionally biased region" description="Polar residues" evidence="1">
    <location>
        <begin position="1"/>
        <end position="37"/>
    </location>
</feature>
<name>A0A540W6B2_9ACTN</name>
<keyword evidence="4" id="KW-1185">Reference proteome</keyword>
<reference evidence="3 4" key="1">
    <citation type="submission" date="2019-06" db="EMBL/GenBank/DDBJ databases">
        <title>Description of Kitasatospora acidophila sp. nov. isolated from pine grove soil, and reclassification of Streptomyces novaecaesareae to Kitasatospora novaeceasareae comb. nov.</title>
        <authorList>
            <person name="Kim M.J."/>
        </authorList>
    </citation>
    <scope>NUCLEOTIDE SEQUENCE [LARGE SCALE GENOMIC DNA]</scope>
    <source>
        <strain evidence="3 4">MMS16-CNU292</strain>
    </source>
</reference>
<dbReference type="Gene3D" id="3.20.20.150">
    <property type="entry name" value="Divalent-metal-dependent TIM barrel enzymes"/>
    <property type="match status" value="1"/>
</dbReference>
<evidence type="ECO:0000259" key="2">
    <source>
        <dbReference type="Pfam" id="PF01261"/>
    </source>
</evidence>
<dbReference type="GO" id="GO:0016853">
    <property type="term" value="F:isomerase activity"/>
    <property type="evidence" value="ECO:0007669"/>
    <property type="project" value="UniProtKB-KW"/>
</dbReference>
<dbReference type="Proteomes" id="UP000319103">
    <property type="component" value="Unassembled WGS sequence"/>
</dbReference>
<dbReference type="InterPro" id="IPR036237">
    <property type="entry name" value="Xyl_isomerase-like_sf"/>
</dbReference>
<keyword evidence="3" id="KW-0413">Isomerase</keyword>
<evidence type="ECO:0000313" key="4">
    <source>
        <dbReference type="Proteomes" id="UP000319103"/>
    </source>
</evidence>
<proteinExistence type="predicted"/>
<dbReference type="OrthoDB" id="9815124at2"/>
<gene>
    <name evidence="3" type="ORF">E6W39_22700</name>
</gene>
<comment type="caution">
    <text evidence="3">The sequence shown here is derived from an EMBL/GenBank/DDBJ whole genome shotgun (WGS) entry which is preliminary data.</text>
</comment>
<evidence type="ECO:0000313" key="3">
    <source>
        <dbReference type="EMBL" id="TQF04523.1"/>
    </source>
</evidence>
<dbReference type="AlphaFoldDB" id="A0A540W6B2"/>
<feature type="region of interest" description="Disordered" evidence="1">
    <location>
        <begin position="1"/>
        <end position="46"/>
    </location>
</feature>
<dbReference type="InterPro" id="IPR050312">
    <property type="entry name" value="IolE/XylAMocC-like"/>
</dbReference>
<dbReference type="SUPFAM" id="SSF51658">
    <property type="entry name" value="Xylose isomerase-like"/>
    <property type="match status" value="1"/>
</dbReference>
<accession>A0A540W6B2</accession>
<sequence>MPSGSAVRTWSSDHPSRPNGSCPVSTELSPEQTTGNSPPARPITEAPPAVGWRRIDYCGITDEAAADLTGQLAAARELGWQAIELRSVDGQPLDLLSGPAFARAAARIAEAGLRVPVVASRIGGWARPVSCDLDQELNELALLADRCAALGTRFLRIMSYPNDGLPQDDWEREVLRRIRVLTRSAERHGVVLLHENCSGWAGRDADRALRLLDAAGSDAFGLLFDTGNGAAHGYRPLELLRPLAPYVRHVQVKDAVRLSGDAVAYRTPGEGDAEVADCLRLLLAAGYQGHWSIEPHVAVRPHEGHRDEPTACRAAFARCGQALRELAETAAATAGGSWRGTAAGLEWTPPC</sequence>
<organism evidence="3 4">
    <name type="scientific">Kitasatospora acidiphila</name>
    <dbReference type="NCBI Taxonomy" id="2567942"/>
    <lineage>
        <taxon>Bacteria</taxon>
        <taxon>Bacillati</taxon>
        <taxon>Actinomycetota</taxon>
        <taxon>Actinomycetes</taxon>
        <taxon>Kitasatosporales</taxon>
        <taxon>Streptomycetaceae</taxon>
        <taxon>Kitasatospora</taxon>
    </lineage>
</organism>
<dbReference type="PANTHER" id="PTHR12110:SF53">
    <property type="entry name" value="BLR5974 PROTEIN"/>
    <property type="match status" value="1"/>
</dbReference>
<protein>
    <submittedName>
        <fullName evidence="3">Sugar phosphate isomerase/epimerase</fullName>
    </submittedName>
</protein>
<dbReference type="EMBL" id="VIGB01000003">
    <property type="protein sequence ID" value="TQF04523.1"/>
    <property type="molecule type" value="Genomic_DNA"/>
</dbReference>
<evidence type="ECO:0000256" key="1">
    <source>
        <dbReference type="SAM" id="MobiDB-lite"/>
    </source>
</evidence>
<dbReference type="PANTHER" id="PTHR12110">
    <property type="entry name" value="HYDROXYPYRUVATE ISOMERASE"/>
    <property type="match status" value="1"/>
</dbReference>